<dbReference type="InterPro" id="IPR022158">
    <property type="entry name" value="Inositol_phosphatase"/>
</dbReference>
<dbReference type="GO" id="GO:0045334">
    <property type="term" value="C:clathrin-coated endocytic vesicle"/>
    <property type="evidence" value="ECO:0007669"/>
    <property type="project" value="TreeGrafter"/>
</dbReference>
<organism evidence="3 4">
    <name type="scientific">Frankliniella fusca</name>
    <dbReference type="NCBI Taxonomy" id="407009"/>
    <lineage>
        <taxon>Eukaryota</taxon>
        <taxon>Metazoa</taxon>
        <taxon>Ecdysozoa</taxon>
        <taxon>Arthropoda</taxon>
        <taxon>Hexapoda</taxon>
        <taxon>Insecta</taxon>
        <taxon>Pterygota</taxon>
        <taxon>Neoptera</taxon>
        <taxon>Paraneoptera</taxon>
        <taxon>Thysanoptera</taxon>
        <taxon>Terebrantia</taxon>
        <taxon>Thripoidea</taxon>
        <taxon>Thripidae</taxon>
        <taxon>Frankliniella</taxon>
    </lineage>
</organism>
<dbReference type="Pfam" id="PF02383">
    <property type="entry name" value="Syja_N"/>
    <property type="match status" value="1"/>
</dbReference>
<proteinExistence type="predicted"/>
<sequence>MTNPTNIPPGIELFRTDKYYIFVRDNYSLWWDRRSGQFDAKTASDLVHAEDPSCLGILYGIVGKISAQSSEDRLLLVRECAFVGNLPGGHPVFKIKGVSFLSLTEDPSDLNLDQCRKHREQRDPKKGPFIGTGLFDQKAVLGKTWGSIKSAGTTIKNTTQQAAALATLQVKQGPRQDSKQREKFERRITEELVRIFTETDSFYFSPTGDITNSLQRQSNWESNIKQPASNHGSINLNNIDDRFFWNKYMLQDILNINKKEADAWILPVIQGFVQIEPCRVEIGFESQYPRYETFTLGLISRRSRFRAGTRYKRRGVDEDGKCANYVETEQIVSYQSHTVSFVQVRGSVPVFWSQPGYKYRPPPRIDKGEAENQIAFKKHFHEELGIYGPVTVVNLVEQSGKERIIWDAYTDHILLYNSPQLTYATFDFHEYCRGMHFENVSLLVESLVEVLRDMGYCWRDKEGLICSQKGVFRVNCIDCLDRTNVVQTALAKAAMEIQLYKLGLIPPEGNMPLTLRSMFQQLWANNGDIISKQYAGTNALKGDYTRTGERKLTGMMKDGMNSANRYFLQHFCDSYRQAVIDLMQGQSVSVESIDLLNRFAEELNETALLDAALTPSLSHDLANAPEIRGATATFHVARYYLNRFKDVYRQATIDFMLGNPVSEEEFSSDKTGEEEESGNTAEHVKLLIEDCKKMLISDSSMVLGAWGLIDADPVTGDPTETEMDTILILTRDSYYVADYDEQMDRVTKYQQVLLKDITWLEQGTAELSTTGSLFKQSSRSLHHCIRLHYCVDCQPGYFHMFRSAHIRFFNNVAVEIKSQEEMIESLKAVFETFIVALEIAGVSSVPTSSGRPLEKMKSRVVAGDPNRKPSGLLSSYLDVASIPTMTRNVSETQLTTLKSVGSKALSNMTSQFTKLNRLGQNLNSRSQNSRHDGHTADKQVMEPKSIENAHHLDDQQIVPLKVVPLENDGAAELGGSVVPERELHRDKHLASVGIVMSHGKGTSHTSSSNTTGRAPLIHDVSLTRVVQQDTSATHHLRKYPLMHSRTDLTLDVSNLVLTKVEPIAKDDFKVQATKESLHGPDTKLVPPSSLVLHKHHSHSSGEVTERPPPDQTLVNSVTLGNEVLDKLSTNPNISVSKSETSLKTISDTLTQAITSPSASTAKEIVLSPFSKLAKGMQHLGANLDPRKLKAVGTPSLLPATVPAKLHSEENNLLEERWKNCNTKLIAL</sequence>
<dbReference type="GO" id="GO:0046856">
    <property type="term" value="P:phosphatidylinositol dephosphorylation"/>
    <property type="evidence" value="ECO:0007669"/>
    <property type="project" value="TreeGrafter"/>
</dbReference>
<gene>
    <name evidence="3" type="ORF">KUF71_003161</name>
</gene>
<dbReference type="GO" id="GO:0005769">
    <property type="term" value="C:early endosome"/>
    <property type="evidence" value="ECO:0007669"/>
    <property type="project" value="TreeGrafter"/>
</dbReference>
<dbReference type="GO" id="GO:0043812">
    <property type="term" value="F:phosphatidylinositol-4-phosphate phosphatase activity"/>
    <property type="evidence" value="ECO:0007669"/>
    <property type="project" value="TreeGrafter"/>
</dbReference>
<dbReference type="PROSITE" id="PS50275">
    <property type="entry name" value="SAC"/>
    <property type="match status" value="1"/>
</dbReference>
<name>A0AAE1L6V8_9NEOP</name>
<dbReference type="EMBL" id="JAHWGI010000027">
    <property type="protein sequence ID" value="KAK3908029.1"/>
    <property type="molecule type" value="Genomic_DNA"/>
</dbReference>
<keyword evidence="4" id="KW-1185">Reference proteome</keyword>
<reference evidence="3" key="2">
    <citation type="journal article" date="2023" name="BMC Genomics">
        <title>Pest status, molecular evolution, and epigenetic factors derived from the genome assembly of Frankliniella fusca, a thysanopteran phytovirus vector.</title>
        <authorList>
            <person name="Catto M.A."/>
            <person name="Labadie P.E."/>
            <person name="Jacobson A.L."/>
            <person name="Kennedy G.G."/>
            <person name="Srinivasan R."/>
            <person name="Hunt B.G."/>
        </authorList>
    </citation>
    <scope>NUCLEOTIDE SEQUENCE</scope>
    <source>
        <strain evidence="3">PL_HMW_Pooled</strain>
    </source>
</reference>
<reference evidence="3" key="1">
    <citation type="submission" date="2021-07" db="EMBL/GenBank/DDBJ databases">
        <authorList>
            <person name="Catto M.A."/>
            <person name="Jacobson A."/>
            <person name="Kennedy G."/>
            <person name="Labadie P."/>
            <person name="Hunt B.G."/>
            <person name="Srinivasan R."/>
        </authorList>
    </citation>
    <scope>NUCLEOTIDE SEQUENCE</scope>
    <source>
        <strain evidence="3">PL_HMW_Pooled</strain>
        <tissue evidence="3">Head</tissue>
    </source>
</reference>
<dbReference type="InterPro" id="IPR002013">
    <property type="entry name" value="SAC_dom"/>
</dbReference>
<accession>A0AAE1L6V8</accession>
<dbReference type="PROSITE" id="PS51791">
    <property type="entry name" value="HSAC2"/>
    <property type="match status" value="1"/>
</dbReference>
<dbReference type="AlphaFoldDB" id="A0AAE1L6V8"/>
<evidence type="ECO:0000313" key="4">
    <source>
        <dbReference type="Proteomes" id="UP001219518"/>
    </source>
</evidence>
<dbReference type="Pfam" id="PF12456">
    <property type="entry name" value="hSac2"/>
    <property type="match status" value="1"/>
</dbReference>
<dbReference type="InterPro" id="IPR034753">
    <property type="entry name" value="hSac2"/>
</dbReference>
<dbReference type="PANTHER" id="PTHR45662">
    <property type="entry name" value="PHOSPHATIDYLINOSITIDE PHOSPHATASE SAC1"/>
    <property type="match status" value="1"/>
</dbReference>
<dbReference type="GO" id="GO:2001135">
    <property type="term" value="P:regulation of endocytic recycling"/>
    <property type="evidence" value="ECO:0007669"/>
    <property type="project" value="TreeGrafter"/>
</dbReference>
<protein>
    <submittedName>
        <fullName evidence="3">Phosphatidylinositide phosphatase SAC2</fullName>
    </submittedName>
</protein>
<comment type="caution">
    <text evidence="3">The sequence shown here is derived from an EMBL/GenBank/DDBJ whole genome shotgun (WGS) entry which is preliminary data.</text>
</comment>
<evidence type="ECO:0000313" key="3">
    <source>
        <dbReference type="EMBL" id="KAK3908029.1"/>
    </source>
</evidence>
<dbReference type="Proteomes" id="UP001219518">
    <property type="component" value="Unassembled WGS sequence"/>
</dbReference>
<dbReference type="PANTHER" id="PTHR45662:SF8">
    <property type="entry name" value="PHOSPHATIDYLINOSITIDE PHOSPHATASE SAC2"/>
    <property type="match status" value="1"/>
</dbReference>
<feature type="domain" description="SAC" evidence="1">
    <location>
        <begin position="193"/>
        <end position="536"/>
    </location>
</feature>
<feature type="domain" description="HSac2" evidence="2">
    <location>
        <begin position="678"/>
        <end position="835"/>
    </location>
</feature>
<evidence type="ECO:0000259" key="2">
    <source>
        <dbReference type="PROSITE" id="PS51791"/>
    </source>
</evidence>
<evidence type="ECO:0000259" key="1">
    <source>
        <dbReference type="PROSITE" id="PS50275"/>
    </source>
</evidence>